<comment type="caution">
    <text evidence="1">The sequence shown here is derived from an EMBL/GenBank/DDBJ whole genome shotgun (WGS) entry which is preliminary data.</text>
</comment>
<evidence type="ECO:0000313" key="2">
    <source>
        <dbReference type="EMBL" id="CAF2080069.1"/>
    </source>
</evidence>
<dbReference type="SUPFAM" id="SSF49899">
    <property type="entry name" value="Concanavalin A-like lectins/glucanases"/>
    <property type="match status" value="2"/>
</dbReference>
<sequence>MAYSYDYLTLTQHVYVNGVLDASNSPRGPYIGTAGNMTIGTNKVFFPLNYWDGCIDQVSYFSRTKNASEILSDATLTVAYTFNNTLSDSRPLGINGTGTSLSYTASGRISGGLSSLTSGSYVQAQCLVLLSTSINSYSKVIWINQTATTAGTIIHVASTTIGVSWSIPMLNLINTGNLGASNGLRLWMNGTQFAASCNYSATDVSVTLTMGASLSRAADSCTSGIITTGQYFGFLDESQLFSRELSLTEVWSLANP</sequence>
<organism evidence="1 3">
    <name type="scientific">Rotaria magnacalcarata</name>
    <dbReference type="NCBI Taxonomy" id="392030"/>
    <lineage>
        <taxon>Eukaryota</taxon>
        <taxon>Metazoa</taxon>
        <taxon>Spiralia</taxon>
        <taxon>Gnathifera</taxon>
        <taxon>Rotifera</taxon>
        <taxon>Eurotatoria</taxon>
        <taxon>Bdelloidea</taxon>
        <taxon>Philodinida</taxon>
        <taxon>Philodinidae</taxon>
        <taxon>Rotaria</taxon>
    </lineage>
</organism>
<dbReference type="Proteomes" id="UP000663887">
    <property type="component" value="Unassembled WGS sequence"/>
</dbReference>
<dbReference type="Pfam" id="PF13385">
    <property type="entry name" value="Laminin_G_3"/>
    <property type="match status" value="1"/>
</dbReference>
<dbReference type="EMBL" id="CAJNRG010003294">
    <property type="protein sequence ID" value="CAF2055627.1"/>
    <property type="molecule type" value="Genomic_DNA"/>
</dbReference>
<evidence type="ECO:0000313" key="1">
    <source>
        <dbReference type="EMBL" id="CAF2055627.1"/>
    </source>
</evidence>
<reference evidence="1" key="1">
    <citation type="submission" date="2021-02" db="EMBL/GenBank/DDBJ databases">
        <authorList>
            <person name="Nowell W R."/>
        </authorList>
    </citation>
    <scope>NUCLEOTIDE SEQUENCE</scope>
</reference>
<protein>
    <submittedName>
        <fullName evidence="1">Uncharacterized protein</fullName>
    </submittedName>
</protein>
<dbReference type="AlphaFoldDB" id="A0A816Q3Q0"/>
<accession>A0A816Q3Q0</accession>
<proteinExistence type="predicted"/>
<dbReference type="Proteomes" id="UP000663856">
    <property type="component" value="Unassembled WGS sequence"/>
</dbReference>
<name>A0A816Q3Q0_9BILA</name>
<dbReference type="InterPro" id="IPR013320">
    <property type="entry name" value="ConA-like_dom_sf"/>
</dbReference>
<gene>
    <name evidence="2" type="ORF">WKI299_LOCUS15960</name>
    <name evidence="1" type="ORF">XDN619_LOCUS9596</name>
</gene>
<dbReference type="EMBL" id="CAJNRF010006285">
    <property type="protein sequence ID" value="CAF2080069.1"/>
    <property type="molecule type" value="Genomic_DNA"/>
</dbReference>
<dbReference type="Gene3D" id="2.60.120.200">
    <property type="match status" value="2"/>
</dbReference>
<evidence type="ECO:0000313" key="3">
    <source>
        <dbReference type="Proteomes" id="UP000663887"/>
    </source>
</evidence>